<dbReference type="OrthoDB" id="8456374at2"/>
<dbReference type="Proteomes" id="UP000254764">
    <property type="component" value="Unassembled WGS sequence"/>
</dbReference>
<dbReference type="AlphaFoldDB" id="A0A376ABJ6"/>
<keyword evidence="1" id="KW-0472">Membrane</keyword>
<reference evidence="3" key="1">
    <citation type="submission" date="2018-07" db="EMBL/GenBank/DDBJ databases">
        <authorList>
            <person name="Peiro R."/>
            <person name="Begona"/>
            <person name="Cbmso G."/>
            <person name="Lopez M."/>
            <person name="Gonzalez S."/>
        </authorList>
    </citation>
    <scope>NUCLEOTIDE SEQUENCE [LARGE SCALE GENOMIC DNA]</scope>
</reference>
<feature type="transmembrane region" description="Helical" evidence="1">
    <location>
        <begin position="39"/>
        <end position="65"/>
    </location>
</feature>
<feature type="transmembrane region" description="Helical" evidence="1">
    <location>
        <begin position="86"/>
        <end position="105"/>
    </location>
</feature>
<organism evidence="2 3">
    <name type="scientific">Ciceribacter selenitireducens ATCC BAA-1503</name>
    <dbReference type="NCBI Taxonomy" id="1336235"/>
    <lineage>
        <taxon>Bacteria</taxon>
        <taxon>Pseudomonadati</taxon>
        <taxon>Pseudomonadota</taxon>
        <taxon>Alphaproteobacteria</taxon>
        <taxon>Hyphomicrobiales</taxon>
        <taxon>Rhizobiaceae</taxon>
        <taxon>Ciceribacter</taxon>
    </lineage>
</organism>
<evidence type="ECO:0000256" key="1">
    <source>
        <dbReference type="SAM" id="Phobius"/>
    </source>
</evidence>
<evidence type="ECO:0000313" key="2">
    <source>
        <dbReference type="EMBL" id="SSC65037.1"/>
    </source>
</evidence>
<keyword evidence="1" id="KW-1133">Transmembrane helix</keyword>
<dbReference type="EMBL" id="UEYP01000017">
    <property type="protein sequence ID" value="SSC65037.1"/>
    <property type="molecule type" value="Genomic_DNA"/>
</dbReference>
<dbReference type="RefSeq" id="WP_115672176.1">
    <property type="nucleotide sequence ID" value="NZ_UEYP01000017.1"/>
</dbReference>
<keyword evidence="3" id="KW-1185">Reference proteome</keyword>
<protein>
    <submittedName>
        <fullName evidence="2">Uncharacterized protein</fullName>
    </submittedName>
</protein>
<sequence>MLRTVLVALAAVIGGYLAALGVGLVAFDFLEVSQREGAAAMGLAFVIGPAVAIICALVAGLWYWIFSGRRNPQARAPRGSAARLGWAFAAALGGWLAGLLLQWMLEGQSYETFVVALTVSLAPWFCALGFAAATWFLLRRRES</sequence>
<evidence type="ECO:0000313" key="3">
    <source>
        <dbReference type="Proteomes" id="UP000254764"/>
    </source>
</evidence>
<feature type="transmembrane region" description="Helical" evidence="1">
    <location>
        <begin position="117"/>
        <end position="138"/>
    </location>
</feature>
<feature type="transmembrane region" description="Helical" evidence="1">
    <location>
        <begin position="7"/>
        <end position="27"/>
    </location>
</feature>
<keyword evidence="1" id="KW-0812">Transmembrane</keyword>
<name>A0A376ABJ6_9HYPH</name>
<accession>A0A376ABJ6</accession>
<proteinExistence type="predicted"/>
<gene>
    <name evidence="2" type="ORF">RHIZ70_745</name>
</gene>